<keyword evidence="2" id="KW-0808">Transferase</keyword>
<dbReference type="PANTHER" id="PTHR48207:SF3">
    <property type="entry name" value="SUCCINATE--HYDROXYMETHYLGLUTARATE COA-TRANSFERASE"/>
    <property type="match status" value="1"/>
</dbReference>
<dbReference type="FunFam" id="3.30.1540.10:FF:000005">
    <property type="entry name" value="succinate--hydroxymethylglutarate CoA-transferase isoform X4"/>
    <property type="match status" value="1"/>
</dbReference>
<dbReference type="STRING" id="10228.B3RQP6"/>
<name>B3RQP6_TRIAD</name>
<dbReference type="InterPro" id="IPR023606">
    <property type="entry name" value="CoA-Trfase_III_dom_1_sf"/>
</dbReference>
<dbReference type="GO" id="GO:0047369">
    <property type="term" value="F:succinate-hydroxymethylglutarate CoA-transferase activity"/>
    <property type="evidence" value="ECO:0000318"/>
    <property type="project" value="GO_Central"/>
</dbReference>
<dbReference type="KEGG" id="tad:TRIADDRAFT_23229"/>
<dbReference type="eggNOG" id="KOG3957">
    <property type="taxonomic scope" value="Eukaryota"/>
</dbReference>
<dbReference type="InterPro" id="IPR044855">
    <property type="entry name" value="CoA-Trfase_III_dom3_sf"/>
</dbReference>
<dbReference type="OMA" id="IIAGPYC"/>
<keyword evidence="4" id="KW-1185">Reference proteome</keyword>
<organism evidence="3 4">
    <name type="scientific">Trichoplax adhaerens</name>
    <name type="common">Trichoplax reptans</name>
    <dbReference type="NCBI Taxonomy" id="10228"/>
    <lineage>
        <taxon>Eukaryota</taxon>
        <taxon>Metazoa</taxon>
        <taxon>Placozoa</taxon>
        <taxon>Uniplacotomia</taxon>
        <taxon>Trichoplacea</taxon>
        <taxon>Trichoplacidae</taxon>
        <taxon>Trichoplax</taxon>
    </lineage>
</organism>
<dbReference type="SUPFAM" id="SSF89796">
    <property type="entry name" value="CoA-transferase family III (CaiB/BaiF)"/>
    <property type="match status" value="1"/>
</dbReference>
<dbReference type="FunCoup" id="B3RQP6">
    <property type="interactions" value="45"/>
</dbReference>
<dbReference type="EMBL" id="DS985243">
    <property type="protein sequence ID" value="EDV26732.1"/>
    <property type="molecule type" value="Genomic_DNA"/>
</dbReference>
<evidence type="ECO:0000256" key="1">
    <source>
        <dbReference type="ARBA" id="ARBA00008383"/>
    </source>
</evidence>
<dbReference type="HOGENOM" id="CLU_033975_0_0_1"/>
<dbReference type="InterPro" id="IPR050483">
    <property type="entry name" value="CoA-transferase_III_domain"/>
</dbReference>
<dbReference type="RefSeq" id="XP_002110728.1">
    <property type="nucleotide sequence ID" value="XM_002110692.1"/>
</dbReference>
<dbReference type="Pfam" id="PF02515">
    <property type="entry name" value="CoA_transf_3"/>
    <property type="match status" value="1"/>
</dbReference>
<dbReference type="InParanoid" id="B3RQP6"/>
<dbReference type="CTD" id="6751941"/>
<dbReference type="PANTHER" id="PTHR48207">
    <property type="entry name" value="SUCCINATE--HYDROXYMETHYLGLUTARATE COA-TRANSFERASE"/>
    <property type="match status" value="1"/>
</dbReference>
<dbReference type="PhylomeDB" id="B3RQP6"/>
<dbReference type="AlphaFoldDB" id="B3RQP6"/>
<dbReference type="Gene3D" id="3.40.50.10540">
    <property type="entry name" value="Crotonobetainyl-coa:carnitine coa-transferase, domain 1"/>
    <property type="match status" value="1"/>
</dbReference>
<comment type="similarity">
    <text evidence="1">Belongs to the CoA-transferase III family.</text>
</comment>
<gene>
    <name evidence="3" type="ORF">TRIADDRAFT_23229</name>
</gene>
<proteinExistence type="inferred from homology"/>
<reference evidence="3 4" key="1">
    <citation type="journal article" date="2008" name="Nature">
        <title>The Trichoplax genome and the nature of placozoans.</title>
        <authorList>
            <person name="Srivastava M."/>
            <person name="Begovic E."/>
            <person name="Chapman J."/>
            <person name="Putnam N.H."/>
            <person name="Hellsten U."/>
            <person name="Kawashima T."/>
            <person name="Kuo A."/>
            <person name="Mitros T."/>
            <person name="Salamov A."/>
            <person name="Carpenter M.L."/>
            <person name="Signorovitch A.Y."/>
            <person name="Moreno M.A."/>
            <person name="Kamm K."/>
            <person name="Grimwood J."/>
            <person name="Schmutz J."/>
            <person name="Shapiro H."/>
            <person name="Grigoriev I.V."/>
            <person name="Buss L.W."/>
            <person name="Schierwater B."/>
            <person name="Dellaporta S.L."/>
            <person name="Rokhsar D.S."/>
        </authorList>
    </citation>
    <scope>NUCLEOTIDE SEQUENCE [LARGE SCALE GENOMIC DNA]</scope>
    <source>
        <strain evidence="3 4">Grell-BS-1999</strain>
    </source>
</reference>
<protein>
    <submittedName>
        <fullName evidence="3">Uncharacterized protein</fullName>
    </submittedName>
</protein>
<dbReference type="Proteomes" id="UP000009022">
    <property type="component" value="Unassembled WGS sequence"/>
</dbReference>
<accession>B3RQP6</accession>
<evidence type="ECO:0000313" key="3">
    <source>
        <dbReference type="EMBL" id="EDV26732.1"/>
    </source>
</evidence>
<dbReference type="OrthoDB" id="5863171at2759"/>
<dbReference type="GO" id="GO:0005739">
    <property type="term" value="C:mitochondrion"/>
    <property type="evidence" value="ECO:0000318"/>
    <property type="project" value="GO_Central"/>
</dbReference>
<evidence type="ECO:0000313" key="4">
    <source>
        <dbReference type="Proteomes" id="UP000009022"/>
    </source>
</evidence>
<evidence type="ECO:0000256" key="2">
    <source>
        <dbReference type="ARBA" id="ARBA00022679"/>
    </source>
</evidence>
<dbReference type="InterPro" id="IPR003673">
    <property type="entry name" value="CoA-Trfase_fam_III"/>
</dbReference>
<dbReference type="Gene3D" id="3.30.1540.10">
    <property type="entry name" value="formyl-coa transferase, domain 3"/>
    <property type="match status" value="1"/>
</dbReference>
<sequence>MTLLTLLRRSVRDKGRALRSVISQYQPSASVHNDGPLRGIKVLDLTRVLAGPYTTMVLGDLGAEVIKIEKPGDGDDTRSWGPPFVNSESTYFLSINRNKKSVVVDLKRSEGSNLVRKLAASCDILIENYLPGKLDKYRLDYESIRESSPGIIYCSISGYGSDGPYRNRPGYDVIAAGIGGLLHITGPEGGDPCKAGIPVTDMATGLYASTSIIAALVEKHKSGVGQKIECNLLNTQVAMLSYVAAAYLNGGLEWHRWGTAHGSIVPYQAFKTADSYIVVGAGNNTQFQQLCKIIQLDNLADDPRFKTNDLRVKYRNDLINTLSERFQQATTSKWLERLENCGFPYGPINTIGQVLNDPQVVHNGLIQTVENANSDKVDIIGPAVTFSESQNRIRSPPPLLGQHTREVLKAELGLDKDNIDRLHKENIIYCA</sequence>
<dbReference type="GeneID" id="6751941"/>